<name>A0ABD6W7K9_RATRA</name>
<accession>A0ABD6W7K9</accession>
<sequence>MTNNSFDKFRDVGSPLSDWTIPAEDGVHRRTIVKGAAWTIPVVAVSVATPAAAASKTPTLAFTKGSYTGNGCETITGVQVKRTTDGTTADAGKTVTVTLKDGFTFADGKTTYSATTDSSGLITLPDIKVPTGEKSTTFNATSDTLSASAPVTSTAYAVRSFHKASGSTDGSSSLIRAGYKDATAYGDSIFLTSDGTLLNGATTGTPQEIGTNVTSVSQIEYDSKDNLFLNYVTKTGEVRLFKKDSSSTSGSSSLLQSDKTDATAYGDKIYLTSAGDLYFDSQFIGSGVKSVSQVNYDNKDGIYIDYVTNTGEVRQFYKKSDATTGSSSAITTGKTDATALGDNLYLDSSKELFAGTTSIAKNVTSASQVQYDSNNGIYMNYVTENGDVYSYYKKSGDATGTSTKITSDQKGATALGDKMYLTSDGTLYNDTQLVDKNVTSASQIEYDSTNGFYMDYVTSSNSSC</sequence>
<reference evidence="1 2" key="1">
    <citation type="submission" date="2018-02" db="EMBL/GenBank/DDBJ databases">
        <title>Bacteriophage NCPPB3778 and a type I-E CRISPR drive the evolution of the US Biological Select Agent, Rathayibacter toxicus.</title>
        <authorList>
            <person name="Davis E.W.II."/>
            <person name="Tabima J.F."/>
            <person name="Weisberg A.J."/>
            <person name="Lopes L.D."/>
            <person name="Wiseman M.S."/>
            <person name="Wiseman M.S."/>
            <person name="Pupko T."/>
            <person name="Belcher M.S."/>
            <person name="Sechler A.J."/>
            <person name="Tancos M.A."/>
            <person name="Schroeder B.K."/>
            <person name="Murray T.D."/>
            <person name="Luster D.G."/>
            <person name="Schneider W.L."/>
            <person name="Rogers E."/>
            <person name="Andreote F.D."/>
            <person name="Grunwald N.J."/>
            <person name="Putnam M.L."/>
            <person name="Chang J.H."/>
        </authorList>
    </citation>
    <scope>NUCLEOTIDE SEQUENCE [LARGE SCALE GENOMIC DNA]</scope>
    <source>
        <strain evidence="1 2">AY1I9</strain>
    </source>
</reference>
<dbReference type="AlphaFoldDB" id="A0ABD6W7K9"/>
<comment type="caution">
    <text evidence="1">The sequence shown here is derived from an EMBL/GenBank/DDBJ whole genome shotgun (WGS) entry which is preliminary data.</text>
</comment>
<dbReference type="Proteomes" id="UP000237881">
    <property type="component" value="Unassembled WGS sequence"/>
</dbReference>
<evidence type="ECO:0008006" key="3">
    <source>
        <dbReference type="Google" id="ProtNLM"/>
    </source>
</evidence>
<dbReference type="EMBL" id="PSUL01000028">
    <property type="protein sequence ID" value="PPF11973.1"/>
    <property type="molecule type" value="Genomic_DNA"/>
</dbReference>
<evidence type="ECO:0000313" key="2">
    <source>
        <dbReference type="Proteomes" id="UP000237881"/>
    </source>
</evidence>
<proteinExistence type="predicted"/>
<dbReference type="InterPro" id="IPR006311">
    <property type="entry name" value="TAT_signal"/>
</dbReference>
<evidence type="ECO:0000313" key="1">
    <source>
        <dbReference type="EMBL" id="PPF11973.1"/>
    </source>
</evidence>
<organism evidence="1 2">
    <name type="scientific">Rathayibacter rathayi</name>
    <name type="common">Corynebacterium rathayi</name>
    <dbReference type="NCBI Taxonomy" id="33887"/>
    <lineage>
        <taxon>Bacteria</taxon>
        <taxon>Bacillati</taxon>
        <taxon>Actinomycetota</taxon>
        <taxon>Actinomycetes</taxon>
        <taxon>Micrococcales</taxon>
        <taxon>Microbacteriaceae</taxon>
        <taxon>Rathayibacter</taxon>
    </lineage>
</organism>
<dbReference type="PROSITE" id="PS51318">
    <property type="entry name" value="TAT"/>
    <property type="match status" value="1"/>
</dbReference>
<dbReference type="RefSeq" id="WP_104326660.1">
    <property type="nucleotide sequence ID" value="NZ_PSUL01000028.1"/>
</dbReference>
<gene>
    <name evidence="1" type="ORF">C5C04_11180</name>
</gene>
<protein>
    <recommendedName>
        <fullName evidence="3">Big-1 domain-containing protein</fullName>
    </recommendedName>
</protein>